<proteinExistence type="inferred from homology"/>
<dbReference type="InterPro" id="IPR001279">
    <property type="entry name" value="Metallo-B-lactamas"/>
</dbReference>
<dbReference type="InterPro" id="IPR026768">
    <property type="entry name" value="YPEH2ZP"/>
</dbReference>
<organism evidence="4 5">
    <name type="scientific">Ganoderma sinense ZZ0214-1</name>
    <dbReference type="NCBI Taxonomy" id="1077348"/>
    <lineage>
        <taxon>Eukaryota</taxon>
        <taxon>Fungi</taxon>
        <taxon>Dikarya</taxon>
        <taxon>Basidiomycota</taxon>
        <taxon>Agaricomycotina</taxon>
        <taxon>Agaricomycetes</taxon>
        <taxon>Polyporales</taxon>
        <taxon>Polyporaceae</taxon>
        <taxon>Ganoderma</taxon>
    </lineage>
</organism>
<feature type="compositionally biased region" description="Low complexity" evidence="2">
    <location>
        <begin position="645"/>
        <end position="661"/>
    </location>
</feature>
<dbReference type="AlphaFoldDB" id="A0A2G8SJX6"/>
<evidence type="ECO:0000256" key="2">
    <source>
        <dbReference type="SAM" id="MobiDB-lite"/>
    </source>
</evidence>
<gene>
    <name evidence="4" type="ORF">GSI_03774</name>
</gene>
<feature type="compositionally biased region" description="Pro residues" evidence="2">
    <location>
        <begin position="321"/>
        <end position="334"/>
    </location>
</feature>
<feature type="compositionally biased region" description="Low complexity" evidence="2">
    <location>
        <begin position="688"/>
        <end position="698"/>
    </location>
</feature>
<feature type="region of interest" description="Disordered" evidence="2">
    <location>
        <begin position="606"/>
        <end position="625"/>
    </location>
</feature>
<feature type="region of interest" description="Disordered" evidence="2">
    <location>
        <begin position="640"/>
        <end position="698"/>
    </location>
</feature>
<dbReference type="Pfam" id="PF00753">
    <property type="entry name" value="Lactamase_B"/>
    <property type="match status" value="1"/>
</dbReference>
<protein>
    <recommendedName>
        <fullName evidence="3">Metallo-beta-lactamase domain-containing protein</fullName>
    </recommendedName>
</protein>
<feature type="region of interest" description="Disordered" evidence="2">
    <location>
        <begin position="321"/>
        <end position="351"/>
    </location>
</feature>
<accession>A0A2G8SJX6</accession>
<dbReference type="Gene3D" id="3.60.15.10">
    <property type="entry name" value="Ribonuclease Z/Hydroxyacylglutathione hydrolase-like"/>
    <property type="match status" value="1"/>
</dbReference>
<dbReference type="EMBL" id="AYKW01000006">
    <property type="protein sequence ID" value="PIL34063.1"/>
    <property type="molecule type" value="Genomic_DNA"/>
</dbReference>
<reference evidence="4 5" key="1">
    <citation type="journal article" date="2015" name="Sci. Rep.">
        <title>Chromosome-level genome map provides insights into diverse defense mechanisms in the medicinal fungus Ganoderma sinense.</title>
        <authorList>
            <person name="Zhu Y."/>
            <person name="Xu J."/>
            <person name="Sun C."/>
            <person name="Zhou S."/>
            <person name="Xu H."/>
            <person name="Nelson D.R."/>
            <person name="Qian J."/>
            <person name="Song J."/>
            <person name="Luo H."/>
            <person name="Xiang L."/>
            <person name="Li Y."/>
            <person name="Xu Z."/>
            <person name="Ji A."/>
            <person name="Wang L."/>
            <person name="Lu S."/>
            <person name="Hayward A."/>
            <person name="Sun W."/>
            <person name="Li X."/>
            <person name="Schwartz D.C."/>
            <person name="Wang Y."/>
            <person name="Chen S."/>
        </authorList>
    </citation>
    <scope>NUCLEOTIDE SEQUENCE [LARGE SCALE GENOMIC DNA]</scope>
    <source>
        <strain evidence="4 5">ZZ0214-1</strain>
    </source>
</reference>
<feature type="region of interest" description="Disordered" evidence="2">
    <location>
        <begin position="216"/>
        <end position="258"/>
    </location>
</feature>
<dbReference type="Proteomes" id="UP000230002">
    <property type="component" value="Unassembled WGS sequence"/>
</dbReference>
<keyword evidence="5" id="KW-1185">Reference proteome</keyword>
<evidence type="ECO:0000313" key="5">
    <source>
        <dbReference type="Proteomes" id="UP000230002"/>
    </source>
</evidence>
<dbReference type="Pfam" id="PF14976">
    <property type="entry name" value="YPEH2ZP"/>
    <property type="match status" value="1"/>
</dbReference>
<dbReference type="PANTHER" id="PTHR31841:SF1">
    <property type="entry name" value="PROTEIN FAM72A-RELATED"/>
    <property type="match status" value="1"/>
</dbReference>
<dbReference type="SUPFAM" id="SSF56281">
    <property type="entry name" value="Metallo-hydrolase/oxidoreductase"/>
    <property type="match status" value="1"/>
</dbReference>
<feature type="region of interest" description="Disordered" evidence="2">
    <location>
        <begin position="437"/>
        <end position="476"/>
    </location>
</feature>
<comment type="caution">
    <text evidence="4">The sequence shown here is derived from an EMBL/GenBank/DDBJ whole genome shotgun (WGS) entry which is preliminary data.</text>
</comment>
<feature type="region of interest" description="Disordered" evidence="2">
    <location>
        <begin position="541"/>
        <end position="601"/>
    </location>
</feature>
<evidence type="ECO:0000256" key="1">
    <source>
        <dbReference type="ARBA" id="ARBA00006888"/>
    </source>
</evidence>
<sequence>MTLPTLSLPPPAENQAYVRISALDAGKVKVPLTFILDNAPPGETDLFPVLCFLLRHSSRPDTFLFDLGIHNDWDALSPGWRAEINAGGADMFVPEDAPTALRRGGLDLAALTYACVSHAHVDHIGDPAAFPTTTYLLGAASQSLLSPDAQVLAALPPERTRFLDVAGAPPLGPFPHALDFFGDGSVFTCNQAKAGDDARRPRLILFHLPFALSSISSPSPISAPSSSPSLRPRLSDPPSSSMPARTLPSSSLDPALSPPRFFARQPLHVLSSHPHRDTHDERFLDYNAYALPMPPHNPRPDHDYAAHSSWSPPLRVYPEPSSIPPHWQPHPPNPSQYRDPRPYVSPPPVQPNPRIPWQSINPYTRVLQAQPFSSPPPPPIPHKVWILDCKACGMFLTNRGMKAVLLLRPNVPLYSTDALPINCSAFSPIPEATMRAHSTSVSSTSSSGAGSRSQRSSISGLSDDPMQPGPSTERPPTRTCECLTQTLCCHGCGNAVGYMIVTPCQRCTSSITVNNRATNGHRFVFYSSEITACERHYIPGERGVSPYHPPPPPAPQTLQNSMAGLTIGSSPRQSVVQQPTLGSSSPSTPLSMPPLSPQTTISPRRISVDYLPTPPPDSDSAFIPTPRLGSTLHILPSMSLSPRASVPTSAGHSPSSSQSGSRTGEDPAQILPPAPPNSHSTSPHAGNTPRASSPTSLLLPSSISASASRARAASLSATAATYTLPSHGYGIVPPTVVSTTYLSRPLHPQLVTHVPPPAPLPPPEPLKAGEVLYWHHLLRSGEIPAVSEDPRARLDDDDADAKGGDAELRYAVPSGIVAGR</sequence>
<dbReference type="InterPro" id="IPR036866">
    <property type="entry name" value="RibonucZ/Hydroxyglut_hydro"/>
</dbReference>
<comment type="similarity">
    <text evidence="1">Belongs to the FAM72 family.</text>
</comment>
<dbReference type="OrthoDB" id="2526683at2759"/>
<dbReference type="PANTHER" id="PTHR31841">
    <property type="entry name" value="PROTEIN FAM72A-RELATED"/>
    <property type="match status" value="1"/>
</dbReference>
<feature type="compositionally biased region" description="Low complexity" evidence="2">
    <location>
        <begin position="577"/>
        <end position="590"/>
    </location>
</feature>
<dbReference type="GO" id="GO:0005829">
    <property type="term" value="C:cytosol"/>
    <property type="evidence" value="ECO:0007669"/>
    <property type="project" value="TreeGrafter"/>
</dbReference>
<evidence type="ECO:0000313" key="4">
    <source>
        <dbReference type="EMBL" id="PIL34063.1"/>
    </source>
</evidence>
<evidence type="ECO:0000259" key="3">
    <source>
        <dbReference type="Pfam" id="PF00753"/>
    </source>
</evidence>
<name>A0A2G8SJX6_9APHY</name>
<dbReference type="STRING" id="1077348.A0A2G8SJX6"/>
<feature type="domain" description="Metallo-beta-lactamase" evidence="3">
    <location>
        <begin position="46"/>
        <end position="129"/>
    </location>
</feature>
<feature type="compositionally biased region" description="Polar residues" evidence="2">
    <location>
        <begin position="556"/>
        <end position="576"/>
    </location>
</feature>
<feature type="compositionally biased region" description="Low complexity" evidence="2">
    <location>
        <begin position="438"/>
        <end position="462"/>
    </location>
</feature>